<evidence type="ECO:0000313" key="2">
    <source>
        <dbReference type="EMBL" id="KXN71268.1"/>
    </source>
</evidence>
<organism evidence="2 3">
    <name type="scientific">Conidiobolus coronatus (strain ATCC 28846 / CBS 209.66 / NRRL 28638)</name>
    <name type="common">Delacroixia coronata</name>
    <dbReference type="NCBI Taxonomy" id="796925"/>
    <lineage>
        <taxon>Eukaryota</taxon>
        <taxon>Fungi</taxon>
        <taxon>Fungi incertae sedis</taxon>
        <taxon>Zoopagomycota</taxon>
        <taxon>Entomophthoromycotina</taxon>
        <taxon>Entomophthoromycetes</taxon>
        <taxon>Entomophthorales</taxon>
        <taxon>Ancylistaceae</taxon>
        <taxon>Conidiobolus</taxon>
    </lineage>
</organism>
<dbReference type="InterPro" id="IPR036291">
    <property type="entry name" value="NAD(P)-bd_dom_sf"/>
</dbReference>
<accession>A0A137P8D3</accession>
<dbReference type="SUPFAM" id="SSF51735">
    <property type="entry name" value="NAD(P)-binding Rossmann-fold domains"/>
    <property type="match status" value="1"/>
</dbReference>
<sequence>MSNLQVPEPRVSSTQGVQKAFKWIKSFWLPTHVNMYLLSVAETVLTVANKFNGAHKNPKEYLNSLVEYNISLNQGQKVAIVTGANSGIGYVTAEYLYKAGYYVILACRNEQKANEAIKSIKSNNKNEDGYLKFIKFDGNSLQS</sequence>
<dbReference type="OrthoDB" id="191139at2759"/>
<dbReference type="Proteomes" id="UP000070444">
    <property type="component" value="Unassembled WGS sequence"/>
</dbReference>
<dbReference type="EMBL" id="KQ964479">
    <property type="protein sequence ID" value="KXN71268.1"/>
    <property type="molecule type" value="Genomic_DNA"/>
</dbReference>
<protein>
    <recommendedName>
        <fullName evidence="4">NAD(P)-binding protein</fullName>
    </recommendedName>
</protein>
<evidence type="ECO:0008006" key="4">
    <source>
        <dbReference type="Google" id="ProtNLM"/>
    </source>
</evidence>
<keyword evidence="1" id="KW-0560">Oxidoreductase</keyword>
<dbReference type="STRING" id="796925.A0A137P8D3"/>
<evidence type="ECO:0000313" key="3">
    <source>
        <dbReference type="Proteomes" id="UP000070444"/>
    </source>
</evidence>
<dbReference type="AlphaFoldDB" id="A0A137P8D3"/>
<dbReference type="Gene3D" id="3.40.50.720">
    <property type="entry name" value="NAD(P)-binding Rossmann-like Domain"/>
    <property type="match status" value="1"/>
</dbReference>
<dbReference type="PANTHER" id="PTHR43157">
    <property type="entry name" value="PHOSPHATIDYLINOSITOL-GLYCAN BIOSYNTHESIS CLASS F PROTEIN-RELATED"/>
    <property type="match status" value="1"/>
</dbReference>
<reference evidence="2 3" key="1">
    <citation type="journal article" date="2015" name="Genome Biol. Evol.">
        <title>Phylogenomic analyses indicate that early fungi evolved digesting cell walls of algal ancestors of land plants.</title>
        <authorList>
            <person name="Chang Y."/>
            <person name="Wang S."/>
            <person name="Sekimoto S."/>
            <person name="Aerts A.L."/>
            <person name="Choi C."/>
            <person name="Clum A."/>
            <person name="LaButti K.M."/>
            <person name="Lindquist E.A."/>
            <person name="Yee Ngan C."/>
            <person name="Ohm R.A."/>
            <person name="Salamov A.A."/>
            <person name="Grigoriev I.V."/>
            <person name="Spatafora J.W."/>
            <person name="Berbee M.L."/>
        </authorList>
    </citation>
    <scope>NUCLEOTIDE SEQUENCE [LARGE SCALE GENOMIC DNA]</scope>
    <source>
        <strain evidence="2 3">NRRL 28638</strain>
    </source>
</reference>
<feature type="non-terminal residue" evidence="2">
    <location>
        <position position="143"/>
    </location>
</feature>
<dbReference type="GO" id="GO:0016491">
    <property type="term" value="F:oxidoreductase activity"/>
    <property type="evidence" value="ECO:0007669"/>
    <property type="project" value="UniProtKB-KW"/>
</dbReference>
<dbReference type="Pfam" id="PF00106">
    <property type="entry name" value="adh_short"/>
    <property type="match status" value="1"/>
</dbReference>
<dbReference type="PANTHER" id="PTHR43157:SF31">
    <property type="entry name" value="PHOSPHATIDYLINOSITOL-GLYCAN BIOSYNTHESIS CLASS F PROTEIN"/>
    <property type="match status" value="1"/>
</dbReference>
<gene>
    <name evidence="2" type="ORF">CONCODRAFT_17053</name>
</gene>
<evidence type="ECO:0000256" key="1">
    <source>
        <dbReference type="ARBA" id="ARBA00023002"/>
    </source>
</evidence>
<dbReference type="InterPro" id="IPR002347">
    <property type="entry name" value="SDR_fam"/>
</dbReference>
<keyword evidence="3" id="KW-1185">Reference proteome</keyword>
<name>A0A137P8D3_CONC2</name>
<proteinExistence type="predicted"/>